<comment type="similarity">
    <text evidence="1">Belongs to the PspA/Vipp/IM30 family.</text>
</comment>
<dbReference type="PANTHER" id="PTHR31088:SF9">
    <property type="entry name" value="PHAGE SHOCK PROTEIN A"/>
    <property type="match status" value="1"/>
</dbReference>
<evidence type="ECO:0000256" key="2">
    <source>
        <dbReference type="SAM" id="Coils"/>
    </source>
</evidence>
<organism evidence="3 4">
    <name type="scientific">Epibacterium ulvae</name>
    <dbReference type="NCBI Taxonomy" id="1156985"/>
    <lineage>
        <taxon>Bacteria</taxon>
        <taxon>Pseudomonadati</taxon>
        <taxon>Pseudomonadota</taxon>
        <taxon>Alphaproteobacteria</taxon>
        <taxon>Rhodobacterales</taxon>
        <taxon>Roseobacteraceae</taxon>
        <taxon>Epibacterium</taxon>
    </lineage>
</organism>
<dbReference type="RefSeq" id="WP_090216979.1">
    <property type="nucleotide sequence ID" value="NZ_CANLDO010000013.1"/>
</dbReference>
<feature type="coiled-coil region" evidence="2">
    <location>
        <begin position="28"/>
        <end position="55"/>
    </location>
</feature>
<accession>A0A1G5Q5N3</accession>
<evidence type="ECO:0000313" key="4">
    <source>
        <dbReference type="Proteomes" id="UP000198767"/>
    </source>
</evidence>
<name>A0A1G5Q5N3_9RHOB</name>
<dbReference type="OrthoDB" id="8844617at2"/>
<evidence type="ECO:0000256" key="1">
    <source>
        <dbReference type="ARBA" id="ARBA00043985"/>
    </source>
</evidence>
<dbReference type="AlphaFoldDB" id="A0A1G5Q5N3"/>
<sequence length="223" mass="24773">MSVWSKLVTAFKGKANSAAEAAVDSNLMTILDQEMREAKQAISKARDEKSRMSANRVLKEKSVAELMSEIERRTEAARKAKGQGDEALAVEIIESVLKLRDKAESEQALADQYRQTEDGMDQALRQSQTRVETLQRKIETAKANEALIAAQKASSINTNSSDTKLANAMDSLERLEQRQAHQQAMLQAADEETRQLDGSDLEDKIKALENPNRNDVQAILSKL</sequence>
<reference evidence="3 4" key="1">
    <citation type="submission" date="2016-10" db="EMBL/GenBank/DDBJ databases">
        <authorList>
            <person name="de Groot N.N."/>
        </authorList>
    </citation>
    <scope>NUCLEOTIDE SEQUENCE [LARGE SCALE GENOMIC DNA]</scope>
    <source>
        <strain evidence="3 4">U95</strain>
    </source>
</reference>
<keyword evidence="4" id="KW-1185">Reference proteome</keyword>
<dbReference type="InterPro" id="IPR007157">
    <property type="entry name" value="PspA_VIPP1"/>
</dbReference>
<gene>
    <name evidence="3" type="ORF">SAMN04488118_10310</name>
</gene>
<dbReference type="Pfam" id="PF04012">
    <property type="entry name" value="PspA_IM30"/>
    <property type="match status" value="1"/>
</dbReference>
<evidence type="ECO:0000313" key="3">
    <source>
        <dbReference type="EMBL" id="SCZ56987.1"/>
    </source>
</evidence>
<dbReference type="PANTHER" id="PTHR31088">
    <property type="entry name" value="MEMBRANE-ASSOCIATED PROTEIN VIPP1, CHLOROPLASTIC"/>
    <property type="match status" value="1"/>
</dbReference>
<proteinExistence type="inferred from homology"/>
<dbReference type="STRING" id="1156985.SAMN04488118_10310"/>
<feature type="coiled-coil region" evidence="2">
    <location>
        <begin position="124"/>
        <end position="192"/>
    </location>
</feature>
<dbReference type="EMBL" id="FMWG01000003">
    <property type="protein sequence ID" value="SCZ56987.1"/>
    <property type="molecule type" value="Genomic_DNA"/>
</dbReference>
<dbReference type="Proteomes" id="UP000198767">
    <property type="component" value="Unassembled WGS sequence"/>
</dbReference>
<keyword evidence="2" id="KW-0175">Coiled coil</keyword>
<protein>
    <submittedName>
        <fullName evidence="3">Phage shock protein A (PspA) family protein</fullName>
    </submittedName>
</protein>